<reference evidence="2 3" key="1">
    <citation type="journal article" date="2017" name="Nat. Ecol. Evol.">
        <title>Scallop genome provides insights into evolution of bilaterian karyotype and development.</title>
        <authorList>
            <person name="Wang S."/>
            <person name="Zhang J."/>
            <person name="Jiao W."/>
            <person name="Li J."/>
            <person name="Xun X."/>
            <person name="Sun Y."/>
            <person name="Guo X."/>
            <person name="Huan P."/>
            <person name="Dong B."/>
            <person name="Zhang L."/>
            <person name="Hu X."/>
            <person name="Sun X."/>
            <person name="Wang J."/>
            <person name="Zhao C."/>
            <person name="Wang Y."/>
            <person name="Wang D."/>
            <person name="Huang X."/>
            <person name="Wang R."/>
            <person name="Lv J."/>
            <person name="Li Y."/>
            <person name="Zhang Z."/>
            <person name="Liu B."/>
            <person name="Lu W."/>
            <person name="Hui Y."/>
            <person name="Liang J."/>
            <person name="Zhou Z."/>
            <person name="Hou R."/>
            <person name="Li X."/>
            <person name="Liu Y."/>
            <person name="Li H."/>
            <person name="Ning X."/>
            <person name="Lin Y."/>
            <person name="Zhao L."/>
            <person name="Xing Q."/>
            <person name="Dou J."/>
            <person name="Li Y."/>
            <person name="Mao J."/>
            <person name="Guo H."/>
            <person name="Dou H."/>
            <person name="Li T."/>
            <person name="Mu C."/>
            <person name="Jiang W."/>
            <person name="Fu Q."/>
            <person name="Fu X."/>
            <person name="Miao Y."/>
            <person name="Liu J."/>
            <person name="Yu Q."/>
            <person name="Li R."/>
            <person name="Liao H."/>
            <person name="Li X."/>
            <person name="Kong Y."/>
            <person name="Jiang Z."/>
            <person name="Chourrout D."/>
            <person name="Li R."/>
            <person name="Bao Z."/>
        </authorList>
    </citation>
    <scope>NUCLEOTIDE SEQUENCE [LARGE SCALE GENOMIC DNA]</scope>
    <source>
        <strain evidence="2 3">PY_sf001</strain>
    </source>
</reference>
<accession>A0A210PS84</accession>
<dbReference type="STRING" id="6573.A0A210PS84"/>
<name>A0A210PS84_MIZYE</name>
<evidence type="ECO:0000256" key="1">
    <source>
        <dbReference type="SAM" id="MobiDB-lite"/>
    </source>
</evidence>
<dbReference type="InterPro" id="IPR027883">
    <property type="entry name" value="Redic1-like"/>
</dbReference>
<proteinExistence type="predicted"/>
<gene>
    <name evidence="2" type="ORF">KP79_PYT11774</name>
</gene>
<dbReference type="EMBL" id="NEDP02005531">
    <property type="protein sequence ID" value="OWF39314.1"/>
    <property type="molecule type" value="Genomic_DNA"/>
</dbReference>
<dbReference type="OrthoDB" id="6430388at2759"/>
<dbReference type="PANTHER" id="PTHR35158">
    <property type="entry name" value="CDNA SEQUENCE CN725425"/>
    <property type="match status" value="1"/>
</dbReference>
<sequence>MNWVGGARNRLRFSNERKIQKEFFERKKITKTGSRHTLTSSSRKHSEDLKAIHTVSNMHSDTFTFQQPRRPLKMLDLDKFRSKSSILPGNIDLGPSSPIKNPSKLQLLEASHHKQVARKVDRSPFDDDFFYPKSSQKYSMSSSNDDDDHTLQISQLLSSQKQFKIPDIPSRTRTPSSAVELTDDKRKVWNRKLTDEMFKHSSLPTKKHKSTFEPYNQSYRSIPHHDFSTDLLEKNIKQDQSKSFLKLGTHRPAQAIPFVSKSTPINPTGINMFITEDFQMTPIRKYHVEENPIPNLGLSHLNRNVELSDLSDVERPTNVERRSRIFQGEDFMQTPLTNETQLSEMFHTPMKTSFFKSTISQSVGDVVTHDKPALVKDQDEENEPTRYLTEARFETPLYKFTPKTQLQPVSIEENHDMLAARQNTHGESSERVSSFMTTLHGFRESSTERSKIRHTTESEMASFPETAKMQDSPKESASLSVFDHRAEKDEEVDKNTTHGNGNMMTEILDEMQELEEQDKMDEWMMADEYDSPHQEEPCIDQIEEEESVEEVKQAMNDILTRVVADCSDDFEFDHYDSLTDVQCSQQMAQNPEGTIEELHYQCSDKNISHQSDFNEMTTSELSANDGDVVATICDASTSTVDVETCDKGTQYSPTTYNVPLPLEELLSRSRWHRQFSVKPIQQGCEKGEEEKSNLESGTATSDEVETTYCLRSRKKV</sequence>
<dbReference type="PANTHER" id="PTHR35158:SF1">
    <property type="entry name" value="CDNA SEQUENCE CN725425"/>
    <property type="match status" value="1"/>
</dbReference>
<keyword evidence="3" id="KW-1185">Reference proteome</keyword>
<evidence type="ECO:0000313" key="2">
    <source>
        <dbReference type="EMBL" id="OWF39314.1"/>
    </source>
</evidence>
<comment type="caution">
    <text evidence="2">The sequence shown here is derived from an EMBL/GenBank/DDBJ whole genome shotgun (WGS) entry which is preliminary data.</text>
</comment>
<evidence type="ECO:0000313" key="3">
    <source>
        <dbReference type="Proteomes" id="UP000242188"/>
    </source>
</evidence>
<dbReference type="Proteomes" id="UP000242188">
    <property type="component" value="Unassembled WGS sequence"/>
</dbReference>
<feature type="region of interest" description="Disordered" evidence="1">
    <location>
        <begin position="440"/>
        <end position="479"/>
    </location>
</feature>
<organism evidence="2 3">
    <name type="scientific">Mizuhopecten yessoensis</name>
    <name type="common">Japanese scallop</name>
    <name type="synonym">Patinopecten yessoensis</name>
    <dbReference type="NCBI Taxonomy" id="6573"/>
    <lineage>
        <taxon>Eukaryota</taxon>
        <taxon>Metazoa</taxon>
        <taxon>Spiralia</taxon>
        <taxon>Lophotrochozoa</taxon>
        <taxon>Mollusca</taxon>
        <taxon>Bivalvia</taxon>
        <taxon>Autobranchia</taxon>
        <taxon>Pteriomorphia</taxon>
        <taxon>Pectinida</taxon>
        <taxon>Pectinoidea</taxon>
        <taxon>Pectinidae</taxon>
        <taxon>Mizuhopecten</taxon>
    </lineage>
</organism>
<protein>
    <submittedName>
        <fullName evidence="2">Uncharacterized protein</fullName>
    </submittedName>
</protein>
<dbReference type="AlphaFoldDB" id="A0A210PS84"/>
<feature type="region of interest" description="Disordered" evidence="1">
    <location>
        <begin position="682"/>
        <end position="716"/>
    </location>
</feature>
<feature type="compositionally biased region" description="Basic and acidic residues" evidence="1">
    <location>
        <begin position="441"/>
        <end position="457"/>
    </location>
</feature>